<dbReference type="Proteomes" id="UP000054928">
    <property type="component" value="Unassembled WGS sequence"/>
</dbReference>
<dbReference type="AlphaFoldDB" id="A0A0P1AGW5"/>
<reference evidence="2" key="1">
    <citation type="submission" date="2014-09" db="EMBL/GenBank/DDBJ databases">
        <authorList>
            <person name="Sharma Rahul"/>
            <person name="Thines Marco"/>
        </authorList>
    </citation>
    <scope>NUCLEOTIDE SEQUENCE [LARGE SCALE GENOMIC DNA]</scope>
</reference>
<dbReference type="RefSeq" id="XP_024576506.1">
    <property type="nucleotide sequence ID" value="XM_024725762.1"/>
</dbReference>
<protein>
    <submittedName>
        <fullName evidence="1">Uncharacterized protein</fullName>
    </submittedName>
</protein>
<accession>A0A0P1AGW5</accession>
<evidence type="ECO:0000313" key="1">
    <source>
        <dbReference type="EMBL" id="CEG40137.1"/>
    </source>
</evidence>
<keyword evidence="2" id="KW-1185">Reference proteome</keyword>
<sequence length="54" mass="6221">MHDISSIFEHSSVFARNPAQGSEVIANNQQLWAVSRSRRDIRSSKRKIYTGREC</sequence>
<evidence type="ECO:0000313" key="2">
    <source>
        <dbReference type="Proteomes" id="UP000054928"/>
    </source>
</evidence>
<proteinExistence type="predicted"/>
<organism evidence="1 2">
    <name type="scientific">Plasmopara halstedii</name>
    <name type="common">Downy mildew of sunflower</name>
    <dbReference type="NCBI Taxonomy" id="4781"/>
    <lineage>
        <taxon>Eukaryota</taxon>
        <taxon>Sar</taxon>
        <taxon>Stramenopiles</taxon>
        <taxon>Oomycota</taxon>
        <taxon>Peronosporomycetes</taxon>
        <taxon>Peronosporales</taxon>
        <taxon>Peronosporaceae</taxon>
        <taxon>Plasmopara</taxon>
    </lineage>
</organism>
<dbReference type="EMBL" id="CCYD01000468">
    <property type="protein sequence ID" value="CEG40137.1"/>
    <property type="molecule type" value="Genomic_DNA"/>
</dbReference>
<name>A0A0P1AGW5_PLAHL</name>
<dbReference type="GeneID" id="36405408"/>